<accession>A0A5M6CLM7</accession>
<dbReference type="SUPFAM" id="SSF46894">
    <property type="entry name" value="C-terminal effector domain of the bipartite response regulators"/>
    <property type="match status" value="1"/>
</dbReference>
<dbReference type="SUPFAM" id="SSF52172">
    <property type="entry name" value="CheY-like"/>
    <property type="match status" value="1"/>
</dbReference>
<dbReference type="PRINTS" id="PR00038">
    <property type="entry name" value="HTHLUXR"/>
</dbReference>
<dbReference type="PANTHER" id="PTHR43214">
    <property type="entry name" value="TWO-COMPONENT RESPONSE REGULATOR"/>
    <property type="match status" value="1"/>
</dbReference>
<dbReference type="Gene3D" id="3.40.50.2300">
    <property type="match status" value="1"/>
</dbReference>
<dbReference type="Pfam" id="PF00196">
    <property type="entry name" value="GerE"/>
    <property type="match status" value="1"/>
</dbReference>
<dbReference type="GO" id="GO:0006355">
    <property type="term" value="P:regulation of DNA-templated transcription"/>
    <property type="evidence" value="ECO:0007669"/>
    <property type="project" value="InterPro"/>
</dbReference>
<name>A0A5M6CLM7_9BACT</name>
<dbReference type="SMART" id="SM00421">
    <property type="entry name" value="HTH_LUXR"/>
    <property type="match status" value="1"/>
</dbReference>
<evidence type="ECO:0000256" key="3">
    <source>
        <dbReference type="PROSITE-ProRule" id="PRU00169"/>
    </source>
</evidence>
<dbReference type="CDD" id="cd06170">
    <property type="entry name" value="LuxR_C_like"/>
    <property type="match status" value="1"/>
</dbReference>
<feature type="domain" description="HTH luxR-type" evidence="4">
    <location>
        <begin position="166"/>
        <end position="231"/>
    </location>
</feature>
<proteinExistence type="predicted"/>
<dbReference type="Proteomes" id="UP000323632">
    <property type="component" value="Unassembled WGS sequence"/>
</dbReference>
<sequence>MVLLCSVRYWIYISAATTMSSTKILIADAQTLRREGIKAILLKREDLEIIGVAKNEQELSKQLQFEVPDVVVLSFQEDGNFDLEQIAQIKSNYPHIRLIILSSLLSNEKLMDVLAYEVDAFLLNECDEDEFLNAVKAVKKDEKFYCGHVMGALLHKVIRKDEVEEELLNSSTLSEREIEIIQLIADGFTTKDIAQQLYLSFHTVGTHRRNIFRKLNVRNSSELIIHSLRKGIITAKAN</sequence>
<dbReference type="PROSITE" id="PS00622">
    <property type="entry name" value="HTH_LUXR_1"/>
    <property type="match status" value="1"/>
</dbReference>
<dbReference type="PANTHER" id="PTHR43214:SF43">
    <property type="entry name" value="TWO-COMPONENT RESPONSE REGULATOR"/>
    <property type="match status" value="1"/>
</dbReference>
<dbReference type="InterPro" id="IPR058245">
    <property type="entry name" value="NreC/VraR/RcsB-like_REC"/>
</dbReference>
<evidence type="ECO:0000256" key="1">
    <source>
        <dbReference type="ARBA" id="ARBA00022553"/>
    </source>
</evidence>
<dbReference type="CDD" id="cd17535">
    <property type="entry name" value="REC_NarL-like"/>
    <property type="match status" value="1"/>
</dbReference>
<evidence type="ECO:0000313" key="7">
    <source>
        <dbReference type="Proteomes" id="UP000323632"/>
    </source>
</evidence>
<dbReference type="EMBL" id="VWSH01000001">
    <property type="protein sequence ID" value="KAA5536111.1"/>
    <property type="molecule type" value="Genomic_DNA"/>
</dbReference>
<evidence type="ECO:0000259" key="4">
    <source>
        <dbReference type="PROSITE" id="PS50043"/>
    </source>
</evidence>
<reference evidence="6 7" key="1">
    <citation type="submission" date="2019-09" db="EMBL/GenBank/DDBJ databases">
        <title>Genome sequence and assembly of Taibaiella sp.</title>
        <authorList>
            <person name="Chhetri G."/>
        </authorList>
    </citation>
    <scope>NUCLEOTIDE SEQUENCE [LARGE SCALE GENOMIC DNA]</scope>
    <source>
        <strain evidence="6 7">KVB11</strain>
    </source>
</reference>
<keyword evidence="2" id="KW-0238">DNA-binding</keyword>
<feature type="domain" description="Response regulatory" evidence="5">
    <location>
        <begin position="23"/>
        <end position="139"/>
    </location>
</feature>
<dbReference type="InterPro" id="IPR000792">
    <property type="entry name" value="Tscrpt_reg_LuxR_C"/>
</dbReference>
<dbReference type="GO" id="GO:0003677">
    <property type="term" value="F:DNA binding"/>
    <property type="evidence" value="ECO:0007669"/>
    <property type="project" value="UniProtKB-KW"/>
</dbReference>
<dbReference type="PROSITE" id="PS50043">
    <property type="entry name" value="HTH_LUXR_2"/>
    <property type="match status" value="1"/>
</dbReference>
<comment type="caution">
    <text evidence="3">Lacks conserved residue(s) required for the propagation of feature annotation.</text>
</comment>
<dbReference type="InterPro" id="IPR039420">
    <property type="entry name" value="WalR-like"/>
</dbReference>
<keyword evidence="7" id="KW-1185">Reference proteome</keyword>
<evidence type="ECO:0000256" key="2">
    <source>
        <dbReference type="ARBA" id="ARBA00023125"/>
    </source>
</evidence>
<dbReference type="Pfam" id="PF00072">
    <property type="entry name" value="Response_reg"/>
    <property type="match status" value="1"/>
</dbReference>
<dbReference type="PROSITE" id="PS50110">
    <property type="entry name" value="RESPONSE_REGULATORY"/>
    <property type="match status" value="1"/>
</dbReference>
<dbReference type="InterPro" id="IPR011006">
    <property type="entry name" value="CheY-like_superfamily"/>
</dbReference>
<dbReference type="InterPro" id="IPR016032">
    <property type="entry name" value="Sig_transdc_resp-reg_C-effctor"/>
</dbReference>
<comment type="caution">
    <text evidence="6">The sequence shown here is derived from an EMBL/GenBank/DDBJ whole genome shotgun (WGS) entry which is preliminary data.</text>
</comment>
<dbReference type="AlphaFoldDB" id="A0A5M6CLM7"/>
<gene>
    <name evidence="6" type="ORF">F0919_00115</name>
</gene>
<protein>
    <submittedName>
        <fullName evidence="6">Response regulator transcription factor</fullName>
    </submittedName>
</protein>
<organism evidence="6 7">
    <name type="scientific">Taibaiella lutea</name>
    <dbReference type="NCBI Taxonomy" id="2608001"/>
    <lineage>
        <taxon>Bacteria</taxon>
        <taxon>Pseudomonadati</taxon>
        <taxon>Bacteroidota</taxon>
        <taxon>Chitinophagia</taxon>
        <taxon>Chitinophagales</taxon>
        <taxon>Chitinophagaceae</taxon>
        <taxon>Taibaiella</taxon>
    </lineage>
</organism>
<dbReference type="InterPro" id="IPR001789">
    <property type="entry name" value="Sig_transdc_resp-reg_receiver"/>
</dbReference>
<evidence type="ECO:0000259" key="5">
    <source>
        <dbReference type="PROSITE" id="PS50110"/>
    </source>
</evidence>
<dbReference type="GO" id="GO:0000160">
    <property type="term" value="P:phosphorelay signal transduction system"/>
    <property type="evidence" value="ECO:0007669"/>
    <property type="project" value="InterPro"/>
</dbReference>
<evidence type="ECO:0000313" key="6">
    <source>
        <dbReference type="EMBL" id="KAA5536111.1"/>
    </source>
</evidence>
<keyword evidence="1" id="KW-0597">Phosphoprotein</keyword>